<organism evidence="3 4">
    <name type="scientific">Macrostomum lignano</name>
    <dbReference type="NCBI Taxonomy" id="282301"/>
    <lineage>
        <taxon>Eukaryota</taxon>
        <taxon>Metazoa</taxon>
        <taxon>Spiralia</taxon>
        <taxon>Lophotrochozoa</taxon>
        <taxon>Platyhelminthes</taxon>
        <taxon>Rhabditophora</taxon>
        <taxon>Macrostomorpha</taxon>
        <taxon>Macrostomida</taxon>
        <taxon>Macrostomidae</taxon>
        <taxon>Macrostomum</taxon>
    </lineage>
</organism>
<sequence length="120" mass="12556">AAGSPVFSSAEQSARVIKSPGYDGSGYLPADRLPPTTSSAPPTSGLVLNLLTFTWLSLCYYISLKNIVQGRPTLLMENACGSAKIGTIISASNWVQLRFHSSQIDGKSTGASSLSITSFA</sequence>
<dbReference type="SUPFAM" id="SSF49854">
    <property type="entry name" value="Spermadhesin, CUB domain"/>
    <property type="match status" value="1"/>
</dbReference>
<feature type="region of interest" description="Disordered" evidence="1">
    <location>
        <begin position="20"/>
        <end position="43"/>
    </location>
</feature>
<proteinExistence type="predicted"/>
<evidence type="ECO:0000313" key="3">
    <source>
        <dbReference type="Proteomes" id="UP000095280"/>
    </source>
</evidence>
<evidence type="ECO:0000256" key="2">
    <source>
        <dbReference type="SAM" id="Phobius"/>
    </source>
</evidence>
<name>A0A1I8FPC6_9PLAT</name>
<protein>
    <submittedName>
        <fullName evidence="4">CUB domain-containing protein</fullName>
    </submittedName>
</protein>
<dbReference type="Proteomes" id="UP000095280">
    <property type="component" value="Unplaced"/>
</dbReference>
<keyword evidence="2" id="KW-0472">Membrane</keyword>
<feature type="transmembrane region" description="Helical" evidence="2">
    <location>
        <begin position="46"/>
        <end position="64"/>
    </location>
</feature>
<accession>A0A1I8FPC6</accession>
<keyword evidence="2" id="KW-0812">Transmembrane</keyword>
<dbReference type="InterPro" id="IPR035914">
    <property type="entry name" value="Sperma_CUB_dom_sf"/>
</dbReference>
<evidence type="ECO:0000256" key="1">
    <source>
        <dbReference type="SAM" id="MobiDB-lite"/>
    </source>
</evidence>
<keyword evidence="3" id="KW-1185">Reference proteome</keyword>
<keyword evidence="2" id="KW-1133">Transmembrane helix</keyword>
<dbReference type="AlphaFoldDB" id="A0A1I8FPC6"/>
<feature type="compositionally biased region" description="Low complexity" evidence="1">
    <location>
        <begin position="34"/>
        <end position="43"/>
    </location>
</feature>
<reference evidence="4" key="1">
    <citation type="submission" date="2016-11" db="UniProtKB">
        <authorList>
            <consortium name="WormBaseParasite"/>
        </authorList>
    </citation>
    <scope>IDENTIFICATION</scope>
</reference>
<dbReference type="WBParaSite" id="maker-unitig_42389-snap-gene-0.2-mRNA-1">
    <property type="protein sequence ID" value="maker-unitig_42389-snap-gene-0.2-mRNA-1"/>
    <property type="gene ID" value="maker-unitig_42389-snap-gene-0.2"/>
</dbReference>
<evidence type="ECO:0000313" key="4">
    <source>
        <dbReference type="WBParaSite" id="maker-unitig_42389-snap-gene-0.2-mRNA-1"/>
    </source>
</evidence>